<comment type="similarity">
    <text evidence="2">Belongs to the plant self-incompatibility (S1) protein family.</text>
</comment>
<evidence type="ECO:0000256" key="2">
    <source>
        <dbReference type="ARBA" id="ARBA00005581"/>
    </source>
</evidence>
<gene>
    <name evidence="7" type="ORF">CARUB_v10019365mg</name>
</gene>
<dbReference type="AlphaFoldDB" id="R0FTZ9"/>
<dbReference type="GO" id="GO:0005576">
    <property type="term" value="C:extracellular region"/>
    <property type="evidence" value="ECO:0007669"/>
    <property type="project" value="UniProtKB-SubCell"/>
</dbReference>
<dbReference type="Proteomes" id="UP000029121">
    <property type="component" value="Unassembled WGS sequence"/>
</dbReference>
<accession>R0FTZ9</accession>
<keyword evidence="3" id="KW-0713">Self-incompatibility</keyword>
<dbReference type="Pfam" id="PF05938">
    <property type="entry name" value="Self-incomp_S1"/>
    <property type="match status" value="1"/>
</dbReference>
<dbReference type="EMBL" id="KB870809">
    <property type="protein sequence ID" value="EOA25976.1"/>
    <property type="molecule type" value="Genomic_DNA"/>
</dbReference>
<name>R0FTZ9_9BRAS</name>
<evidence type="ECO:0000256" key="4">
    <source>
        <dbReference type="ARBA" id="ARBA00022525"/>
    </source>
</evidence>
<evidence type="ECO:0000256" key="1">
    <source>
        <dbReference type="ARBA" id="ARBA00004613"/>
    </source>
</evidence>
<protein>
    <submittedName>
        <fullName evidence="7">Uncharacterized protein</fullName>
    </submittedName>
</protein>
<reference evidence="8" key="1">
    <citation type="journal article" date="2013" name="Nat. Genet.">
        <title>The Capsella rubella genome and the genomic consequences of rapid mating system evolution.</title>
        <authorList>
            <person name="Slotte T."/>
            <person name="Hazzouri K.M."/>
            <person name="Agren J.A."/>
            <person name="Koenig D."/>
            <person name="Maumus F."/>
            <person name="Guo Y.L."/>
            <person name="Steige K."/>
            <person name="Platts A.E."/>
            <person name="Escobar J.S."/>
            <person name="Newman L.K."/>
            <person name="Wang W."/>
            <person name="Mandakova T."/>
            <person name="Vello E."/>
            <person name="Smith L.M."/>
            <person name="Henz S.R."/>
            <person name="Steffen J."/>
            <person name="Takuno S."/>
            <person name="Brandvain Y."/>
            <person name="Coop G."/>
            <person name="Andolfatto P."/>
            <person name="Hu T.T."/>
            <person name="Blanchette M."/>
            <person name="Clark R.M."/>
            <person name="Quesneville H."/>
            <person name="Nordborg M."/>
            <person name="Gaut B.S."/>
            <person name="Lysak M.A."/>
            <person name="Jenkins J."/>
            <person name="Grimwood J."/>
            <person name="Chapman J."/>
            <person name="Prochnik S."/>
            <person name="Shu S."/>
            <person name="Rokhsar D."/>
            <person name="Schmutz J."/>
            <person name="Weigel D."/>
            <person name="Wright S.I."/>
        </authorList>
    </citation>
    <scope>NUCLEOTIDE SEQUENCE [LARGE SCALE GENOMIC DNA]</scope>
    <source>
        <strain evidence="8">cv. Monte Gargano</strain>
    </source>
</reference>
<keyword evidence="5 6" id="KW-0732">Signal</keyword>
<dbReference type="InterPro" id="IPR010264">
    <property type="entry name" value="Self-incomp_S1"/>
</dbReference>
<evidence type="ECO:0000313" key="8">
    <source>
        <dbReference type="Proteomes" id="UP000029121"/>
    </source>
</evidence>
<dbReference type="GO" id="GO:0060320">
    <property type="term" value="P:rejection of self pollen"/>
    <property type="evidence" value="ECO:0007669"/>
    <property type="project" value="UniProtKB-KW"/>
</dbReference>
<sequence length="156" mass="17875">MGCQRKVITLVILASLLNVALSQTGVVVGKDIYKWSIFPIIQVIVTNELDGMVLHLNCQSSTSKSNSKTGYHIKFLPWATIRIADFTRNLWLWGETEHYCIFSFGGEKHTFTIYKDSRDNVPGYQCQHCLWTVRRNGVCALDSRTGKYDICYSWDK</sequence>
<evidence type="ECO:0000256" key="5">
    <source>
        <dbReference type="ARBA" id="ARBA00022729"/>
    </source>
</evidence>
<evidence type="ECO:0000256" key="6">
    <source>
        <dbReference type="SAM" id="SignalP"/>
    </source>
</evidence>
<evidence type="ECO:0000313" key="7">
    <source>
        <dbReference type="EMBL" id="EOA25976.1"/>
    </source>
</evidence>
<keyword evidence="4" id="KW-0964">Secreted</keyword>
<organism evidence="7 8">
    <name type="scientific">Capsella rubella</name>
    <dbReference type="NCBI Taxonomy" id="81985"/>
    <lineage>
        <taxon>Eukaryota</taxon>
        <taxon>Viridiplantae</taxon>
        <taxon>Streptophyta</taxon>
        <taxon>Embryophyta</taxon>
        <taxon>Tracheophyta</taxon>
        <taxon>Spermatophyta</taxon>
        <taxon>Magnoliopsida</taxon>
        <taxon>eudicotyledons</taxon>
        <taxon>Gunneridae</taxon>
        <taxon>Pentapetalae</taxon>
        <taxon>rosids</taxon>
        <taxon>malvids</taxon>
        <taxon>Brassicales</taxon>
        <taxon>Brassicaceae</taxon>
        <taxon>Camelineae</taxon>
        <taxon>Capsella</taxon>
    </lineage>
</organism>
<keyword evidence="8" id="KW-1185">Reference proteome</keyword>
<feature type="signal peptide" evidence="6">
    <location>
        <begin position="1"/>
        <end position="22"/>
    </location>
</feature>
<comment type="subcellular location">
    <subcellularLocation>
        <location evidence="1">Secreted</location>
    </subcellularLocation>
</comment>
<evidence type="ECO:0000256" key="3">
    <source>
        <dbReference type="ARBA" id="ARBA00022471"/>
    </source>
</evidence>
<proteinExistence type="inferred from homology"/>
<feature type="chain" id="PRO_5036470810" evidence="6">
    <location>
        <begin position="23"/>
        <end position="156"/>
    </location>
</feature>